<dbReference type="EC" id="2.7.13.3" evidence="3"/>
<feature type="domain" description="PAC" evidence="12">
    <location>
        <begin position="304"/>
        <end position="356"/>
    </location>
</feature>
<dbReference type="NCBIfam" id="TIGR00229">
    <property type="entry name" value="sensory_box"/>
    <property type="match status" value="1"/>
</dbReference>
<dbReference type="GO" id="GO:0000155">
    <property type="term" value="F:phosphorelay sensor kinase activity"/>
    <property type="evidence" value="ECO:0007669"/>
    <property type="project" value="InterPro"/>
</dbReference>
<evidence type="ECO:0000256" key="6">
    <source>
        <dbReference type="ARBA" id="ARBA00022777"/>
    </source>
</evidence>
<dbReference type="Pfam" id="PF08447">
    <property type="entry name" value="PAS_3"/>
    <property type="match status" value="1"/>
</dbReference>
<dbReference type="CDD" id="cd00075">
    <property type="entry name" value="HATPase"/>
    <property type="match status" value="1"/>
</dbReference>
<keyword evidence="8 9" id="KW-0472">Membrane</keyword>
<dbReference type="PANTHER" id="PTHR43711:SF1">
    <property type="entry name" value="HISTIDINE KINASE 1"/>
    <property type="match status" value="1"/>
</dbReference>
<dbReference type="InterPro" id="IPR003661">
    <property type="entry name" value="HisK_dim/P_dom"/>
</dbReference>
<evidence type="ECO:0000259" key="10">
    <source>
        <dbReference type="PROSITE" id="PS50109"/>
    </source>
</evidence>
<keyword evidence="6" id="KW-0418">Kinase</keyword>
<evidence type="ECO:0000256" key="1">
    <source>
        <dbReference type="ARBA" id="ARBA00000085"/>
    </source>
</evidence>
<dbReference type="Proteomes" id="UP000324646">
    <property type="component" value="Chromosome"/>
</dbReference>
<keyword evidence="4" id="KW-0597">Phosphoprotein</keyword>
<keyword evidence="14" id="KW-1185">Reference proteome</keyword>
<dbReference type="InterPro" id="IPR036097">
    <property type="entry name" value="HisK_dim/P_sf"/>
</dbReference>
<dbReference type="AlphaFoldDB" id="A0A5C0SFF9"/>
<dbReference type="Pfam" id="PF02518">
    <property type="entry name" value="HATPase_c"/>
    <property type="match status" value="1"/>
</dbReference>
<dbReference type="Pfam" id="PF00512">
    <property type="entry name" value="HisKA"/>
    <property type="match status" value="1"/>
</dbReference>
<feature type="transmembrane region" description="Helical" evidence="9">
    <location>
        <begin position="87"/>
        <end position="107"/>
    </location>
</feature>
<dbReference type="InterPro" id="IPR005467">
    <property type="entry name" value="His_kinase_dom"/>
</dbReference>
<dbReference type="SUPFAM" id="SSF55785">
    <property type="entry name" value="PYP-like sensor domain (PAS domain)"/>
    <property type="match status" value="1"/>
</dbReference>
<dbReference type="FunFam" id="1.10.287.130:FF:000001">
    <property type="entry name" value="Two-component sensor histidine kinase"/>
    <property type="match status" value="1"/>
</dbReference>
<keyword evidence="5" id="KW-0808">Transferase</keyword>
<dbReference type="Gene3D" id="3.30.450.20">
    <property type="entry name" value="PAS domain"/>
    <property type="match status" value="1"/>
</dbReference>
<evidence type="ECO:0000256" key="8">
    <source>
        <dbReference type="ARBA" id="ARBA00023136"/>
    </source>
</evidence>
<feature type="domain" description="Histidine kinase" evidence="10">
    <location>
        <begin position="367"/>
        <end position="593"/>
    </location>
</feature>
<dbReference type="SUPFAM" id="SSF55874">
    <property type="entry name" value="ATPase domain of HSP90 chaperone/DNA topoisomerase II/histidine kinase"/>
    <property type="match status" value="1"/>
</dbReference>
<evidence type="ECO:0000313" key="14">
    <source>
        <dbReference type="Proteomes" id="UP000324646"/>
    </source>
</evidence>
<keyword evidence="9" id="KW-1133">Transmembrane helix</keyword>
<feature type="transmembrane region" description="Helical" evidence="9">
    <location>
        <begin position="55"/>
        <end position="75"/>
    </location>
</feature>
<feature type="transmembrane region" description="Helical" evidence="9">
    <location>
        <begin position="200"/>
        <end position="219"/>
    </location>
</feature>
<dbReference type="SMART" id="SM00086">
    <property type="entry name" value="PAC"/>
    <property type="match status" value="1"/>
</dbReference>
<feature type="domain" description="PAS" evidence="11">
    <location>
        <begin position="229"/>
        <end position="289"/>
    </location>
</feature>
<evidence type="ECO:0000256" key="9">
    <source>
        <dbReference type="SAM" id="Phobius"/>
    </source>
</evidence>
<proteinExistence type="predicted"/>
<dbReference type="InterPro" id="IPR013655">
    <property type="entry name" value="PAS_fold_3"/>
</dbReference>
<dbReference type="EMBL" id="CP042243">
    <property type="protein sequence ID" value="QEK12930.1"/>
    <property type="molecule type" value="Genomic_DNA"/>
</dbReference>
<feature type="transmembrane region" description="Helical" evidence="9">
    <location>
        <begin position="170"/>
        <end position="188"/>
    </location>
</feature>
<dbReference type="PANTHER" id="PTHR43711">
    <property type="entry name" value="TWO-COMPONENT HISTIDINE KINASE"/>
    <property type="match status" value="1"/>
</dbReference>
<dbReference type="Gene3D" id="3.30.565.10">
    <property type="entry name" value="Histidine kinase-like ATPase, C-terminal domain"/>
    <property type="match status" value="1"/>
</dbReference>
<comment type="catalytic activity">
    <reaction evidence="1">
        <text>ATP + protein L-histidine = ADP + protein N-phospho-L-histidine.</text>
        <dbReference type="EC" id="2.7.13.3"/>
    </reaction>
</comment>
<evidence type="ECO:0000256" key="3">
    <source>
        <dbReference type="ARBA" id="ARBA00012438"/>
    </source>
</evidence>
<dbReference type="OrthoDB" id="9790669at2"/>
<dbReference type="SUPFAM" id="SSF47384">
    <property type="entry name" value="Homodimeric domain of signal transducing histidine kinase"/>
    <property type="match status" value="1"/>
</dbReference>
<dbReference type="PROSITE" id="PS50113">
    <property type="entry name" value="PAC"/>
    <property type="match status" value="1"/>
</dbReference>
<evidence type="ECO:0000259" key="11">
    <source>
        <dbReference type="PROSITE" id="PS50112"/>
    </source>
</evidence>
<dbReference type="InterPro" id="IPR035965">
    <property type="entry name" value="PAS-like_dom_sf"/>
</dbReference>
<sequence>MIFHLRIDILFLNKRKWGELIMFQTNYLLIILTILTLAISLFYFHIFTKNHEKYIHFWGLSWTLYAISLGFSIFILKYPSVKFFAALRQVCDLFSSLFLLAGTYVFIDKKMPNYWIQFTIVNLLWIGLAVYYDLSFITITLLASIFFNIIAVVTGVMLLKYWKMNKFEKVIIVTIFLVWGVHKAYYPYIYPEFWNSPLGYMSEIILANILNFGILIIYFQKIRNELTESEKRFRLLAENAQDLIYLYRFRPILGFEYVSPSCINITGYTPEEFYRDPMFLKKLAHPDDRPLVNILKESKTLLSEPITMRWLHKNGHYIWTEHHNTVIVDEVGDVIAVEGILRDITDRKRVEENMIQSEKSRQSLLANISHELRTPITSILGYVTAMIDGTIYENDSKEECLNLIRSKAVTLQRLIQDLFQLTQLESGKISFNFSQVSIRELVFELVKKYEWDIHREGIKFELILSNIEKYMDEELIIDIERIDQVLSNLIFNAIKHTPKEGTIFIDFEKKKKNDIKYVLIKIKDTGEGIAQKDLKHIFDRFYRGKNAKNNVLKGTGLGLTISKEIVEFHKGEIWAESSLGEGCTFCFTLPIYSL</sequence>
<evidence type="ECO:0000256" key="5">
    <source>
        <dbReference type="ARBA" id="ARBA00022679"/>
    </source>
</evidence>
<gene>
    <name evidence="13" type="ORF">FQB35_11675</name>
</gene>
<dbReference type="InterPro" id="IPR001610">
    <property type="entry name" value="PAC"/>
</dbReference>
<dbReference type="InterPro" id="IPR050736">
    <property type="entry name" value="Sensor_HK_Regulatory"/>
</dbReference>
<dbReference type="CDD" id="cd00130">
    <property type="entry name" value="PAS"/>
    <property type="match status" value="1"/>
</dbReference>
<comment type="subcellular location">
    <subcellularLocation>
        <location evidence="2">Membrane</location>
    </subcellularLocation>
</comment>
<dbReference type="PROSITE" id="PS50112">
    <property type="entry name" value="PAS"/>
    <property type="match status" value="1"/>
</dbReference>
<dbReference type="CDD" id="cd00082">
    <property type="entry name" value="HisKA"/>
    <property type="match status" value="1"/>
</dbReference>
<feature type="transmembrane region" description="Helical" evidence="9">
    <location>
        <begin position="114"/>
        <end position="132"/>
    </location>
</feature>
<feature type="transmembrane region" description="Helical" evidence="9">
    <location>
        <begin position="20"/>
        <end position="43"/>
    </location>
</feature>
<accession>A0A5C0SFF9</accession>
<evidence type="ECO:0000256" key="4">
    <source>
        <dbReference type="ARBA" id="ARBA00022553"/>
    </source>
</evidence>
<dbReference type="InterPro" id="IPR000014">
    <property type="entry name" value="PAS"/>
</dbReference>
<dbReference type="PROSITE" id="PS50109">
    <property type="entry name" value="HIS_KIN"/>
    <property type="match status" value="1"/>
</dbReference>
<evidence type="ECO:0000259" key="12">
    <source>
        <dbReference type="PROSITE" id="PS50113"/>
    </source>
</evidence>
<dbReference type="SMART" id="SM00388">
    <property type="entry name" value="HisKA"/>
    <property type="match status" value="1"/>
</dbReference>
<reference evidence="13 14" key="1">
    <citation type="submission" date="2019-07" db="EMBL/GenBank/DDBJ databases">
        <title>Complete genome of Crassaminicella thermophila SY095.</title>
        <authorList>
            <person name="Li X."/>
        </authorList>
    </citation>
    <scope>NUCLEOTIDE SEQUENCE [LARGE SCALE GENOMIC DNA]</scope>
    <source>
        <strain evidence="13 14">SY095</strain>
    </source>
</reference>
<dbReference type="InterPro" id="IPR036890">
    <property type="entry name" value="HATPase_C_sf"/>
</dbReference>
<dbReference type="FunFam" id="3.30.565.10:FF:000006">
    <property type="entry name" value="Sensor histidine kinase WalK"/>
    <property type="match status" value="1"/>
</dbReference>
<evidence type="ECO:0000313" key="13">
    <source>
        <dbReference type="EMBL" id="QEK12930.1"/>
    </source>
</evidence>
<dbReference type="SMART" id="SM00387">
    <property type="entry name" value="HATPase_c"/>
    <property type="match status" value="1"/>
</dbReference>
<dbReference type="InterPro" id="IPR003594">
    <property type="entry name" value="HATPase_dom"/>
</dbReference>
<dbReference type="KEGG" id="crs:FQB35_11675"/>
<dbReference type="GO" id="GO:0016020">
    <property type="term" value="C:membrane"/>
    <property type="evidence" value="ECO:0007669"/>
    <property type="project" value="UniProtKB-SubCell"/>
</dbReference>
<feature type="transmembrane region" description="Helical" evidence="9">
    <location>
        <begin position="138"/>
        <end position="158"/>
    </location>
</feature>
<keyword evidence="7" id="KW-0902">Two-component regulatory system</keyword>
<keyword evidence="9" id="KW-0812">Transmembrane</keyword>
<dbReference type="InterPro" id="IPR000700">
    <property type="entry name" value="PAS-assoc_C"/>
</dbReference>
<evidence type="ECO:0000256" key="2">
    <source>
        <dbReference type="ARBA" id="ARBA00004370"/>
    </source>
</evidence>
<organism evidence="13 14">
    <name type="scientific">Crassaminicella thermophila</name>
    <dbReference type="NCBI Taxonomy" id="2599308"/>
    <lineage>
        <taxon>Bacteria</taxon>
        <taxon>Bacillati</taxon>
        <taxon>Bacillota</taxon>
        <taxon>Clostridia</taxon>
        <taxon>Eubacteriales</taxon>
        <taxon>Clostridiaceae</taxon>
        <taxon>Crassaminicella</taxon>
    </lineage>
</organism>
<dbReference type="Gene3D" id="1.10.287.130">
    <property type="match status" value="1"/>
</dbReference>
<protein>
    <recommendedName>
        <fullName evidence="3">histidine kinase</fullName>
        <ecNumber evidence="3">2.7.13.3</ecNumber>
    </recommendedName>
</protein>
<dbReference type="InterPro" id="IPR004358">
    <property type="entry name" value="Sig_transdc_His_kin-like_C"/>
</dbReference>
<evidence type="ECO:0000256" key="7">
    <source>
        <dbReference type="ARBA" id="ARBA00023012"/>
    </source>
</evidence>
<name>A0A5C0SFF9_CRATE</name>
<dbReference type="PRINTS" id="PR00344">
    <property type="entry name" value="BCTRLSENSOR"/>
</dbReference>